<dbReference type="Proteomes" id="UP000481852">
    <property type="component" value="Unassembled WGS sequence"/>
</dbReference>
<dbReference type="GO" id="GO:0055052">
    <property type="term" value="C:ATP-binding cassette (ABC) transporter complex, substrate-binding subunit-containing"/>
    <property type="evidence" value="ECO:0007669"/>
    <property type="project" value="TreeGrafter"/>
</dbReference>
<keyword evidence="3 4" id="KW-0732">Signal</keyword>
<dbReference type="PANTHER" id="PTHR30061:SF50">
    <property type="entry name" value="MALTOSE_MALTODEXTRIN-BINDING PERIPLASMIC PROTEIN"/>
    <property type="match status" value="1"/>
</dbReference>
<evidence type="ECO:0000313" key="6">
    <source>
        <dbReference type="Proteomes" id="UP000481852"/>
    </source>
</evidence>
<keyword evidence="2" id="KW-0813">Transport</keyword>
<evidence type="ECO:0000256" key="4">
    <source>
        <dbReference type="SAM" id="SignalP"/>
    </source>
</evidence>
<name>A0A6L5X699_9FIRM</name>
<keyword evidence="6" id="KW-1185">Reference proteome</keyword>
<dbReference type="Gene3D" id="3.40.190.10">
    <property type="entry name" value="Periplasmic binding protein-like II"/>
    <property type="match status" value="2"/>
</dbReference>
<protein>
    <submittedName>
        <fullName evidence="5">Sugar ABC transporter substrate-binding protein</fullName>
    </submittedName>
</protein>
<dbReference type="GO" id="GO:0015768">
    <property type="term" value="P:maltose transport"/>
    <property type="evidence" value="ECO:0007669"/>
    <property type="project" value="TreeGrafter"/>
</dbReference>
<dbReference type="AlphaFoldDB" id="A0A6L5X699"/>
<comment type="similarity">
    <text evidence="1">Belongs to the bacterial solute-binding protein 1 family.</text>
</comment>
<organism evidence="5 6">
    <name type="scientific">Porcincola intestinalis</name>
    <dbReference type="NCBI Taxonomy" id="2606632"/>
    <lineage>
        <taxon>Bacteria</taxon>
        <taxon>Bacillati</taxon>
        <taxon>Bacillota</taxon>
        <taxon>Clostridia</taxon>
        <taxon>Lachnospirales</taxon>
        <taxon>Lachnospiraceae</taxon>
        <taxon>Porcincola</taxon>
    </lineage>
</organism>
<evidence type="ECO:0000256" key="2">
    <source>
        <dbReference type="ARBA" id="ARBA00022448"/>
    </source>
</evidence>
<evidence type="ECO:0000256" key="1">
    <source>
        <dbReference type="ARBA" id="ARBA00008520"/>
    </source>
</evidence>
<dbReference type="Pfam" id="PF13416">
    <property type="entry name" value="SBP_bac_8"/>
    <property type="match status" value="1"/>
</dbReference>
<dbReference type="GO" id="GO:1901982">
    <property type="term" value="F:maltose binding"/>
    <property type="evidence" value="ECO:0007669"/>
    <property type="project" value="TreeGrafter"/>
</dbReference>
<gene>
    <name evidence="5" type="ORF">FYJ35_05370</name>
</gene>
<reference evidence="5 6" key="1">
    <citation type="submission" date="2019-08" db="EMBL/GenBank/DDBJ databases">
        <title>In-depth cultivation of the pig gut microbiome towards novel bacterial diversity and tailored functional studies.</title>
        <authorList>
            <person name="Wylensek D."/>
            <person name="Hitch T.C.A."/>
            <person name="Clavel T."/>
        </authorList>
    </citation>
    <scope>NUCLEOTIDE SEQUENCE [LARGE SCALE GENOMIC DNA]</scope>
    <source>
        <strain evidence="5 6">Oil+RF-744-WCA-WT-11</strain>
    </source>
</reference>
<comment type="caution">
    <text evidence="5">The sequence shown here is derived from an EMBL/GenBank/DDBJ whole genome shotgun (WGS) entry which is preliminary data.</text>
</comment>
<accession>A0A6L5X699</accession>
<sequence>MIIFAHKKEIMCNMHNKRRKNMKKKAASVVLAGAMALSLAVGCTPVFAGETEAAATGGATLNPNTKNAEELTLWHYFDAAADAKAIIDFANEYNELQDKVYINPTYVARQELMNQYTIGAVSGELPDIGMVDSPDMESYISLGVFEDVTKQLGDWEDLDKFFPGPLSSCKDADGKIYGLPQNSNCLTLAANMDALKEAGIDKLPTSLDEFKEDVEKTTNSDKSQFGFAMCAISTEEGTFQLLPWIVATHDGTKTSLTNLTDEKAAIGLDVLGGFVKNGQMSPECVNWTQADAYNQFCAGKAAFAEIGTWHLASIDNDVNGAFEYQITTLPTGDEGTSSSTIGGENFGVCTGCKDVDEAVNFLKWFMSKDSEERWAVQSGKLATRSDAVPVYTYQEDNFKIFQKQMDTALARGPHDQWPTISEQIYTAAQKVFLNGDSAADALKAANDVIAPILESDPLPEQ</sequence>
<evidence type="ECO:0000313" key="5">
    <source>
        <dbReference type="EMBL" id="MSS14476.1"/>
    </source>
</evidence>
<feature type="chain" id="PRO_5027016485" evidence="4">
    <location>
        <begin position="49"/>
        <end position="461"/>
    </location>
</feature>
<dbReference type="CDD" id="cd13585">
    <property type="entry name" value="PBP2_TMBP_like"/>
    <property type="match status" value="1"/>
</dbReference>
<dbReference type="PANTHER" id="PTHR30061">
    <property type="entry name" value="MALTOSE-BINDING PERIPLASMIC PROTEIN"/>
    <property type="match status" value="1"/>
</dbReference>
<feature type="signal peptide" evidence="4">
    <location>
        <begin position="1"/>
        <end position="48"/>
    </location>
</feature>
<dbReference type="SUPFAM" id="SSF53850">
    <property type="entry name" value="Periplasmic binding protein-like II"/>
    <property type="match status" value="1"/>
</dbReference>
<proteinExistence type="inferred from homology"/>
<dbReference type="GO" id="GO:0042956">
    <property type="term" value="P:maltodextrin transmembrane transport"/>
    <property type="evidence" value="ECO:0007669"/>
    <property type="project" value="TreeGrafter"/>
</dbReference>
<dbReference type="InterPro" id="IPR006059">
    <property type="entry name" value="SBP"/>
</dbReference>
<evidence type="ECO:0000256" key="3">
    <source>
        <dbReference type="ARBA" id="ARBA00022729"/>
    </source>
</evidence>
<dbReference type="EMBL" id="VULZ01000004">
    <property type="protein sequence ID" value="MSS14476.1"/>
    <property type="molecule type" value="Genomic_DNA"/>
</dbReference>